<reference evidence="4 5" key="1">
    <citation type="submission" date="2019-09" db="EMBL/GenBank/DDBJ databases">
        <title>Serinicoccus pratensis sp. nov., isolated from meadow soil.</title>
        <authorList>
            <person name="Zhang W."/>
        </authorList>
    </citation>
    <scope>NUCLEOTIDE SEQUENCE [LARGE SCALE GENOMIC DNA]</scope>
    <source>
        <strain evidence="4 5">W204</strain>
    </source>
</reference>
<protein>
    <submittedName>
        <fullName evidence="4">FAD-dependent oxidoreductase</fullName>
    </submittedName>
</protein>
<dbReference type="GO" id="GO:0004497">
    <property type="term" value="F:monooxygenase activity"/>
    <property type="evidence" value="ECO:0007669"/>
    <property type="project" value="UniProtKB-KW"/>
</dbReference>
<accession>A0A5J6VAJ2</accession>
<evidence type="ECO:0000313" key="4">
    <source>
        <dbReference type="EMBL" id="QFG70326.1"/>
    </source>
</evidence>
<dbReference type="AlphaFoldDB" id="A0A5J6VAJ2"/>
<sequence>MSRIAIVGGGIAGLTLAAALDQRRHEVTLFEEQPERAGAGAALALWPSAVRALDRIGVRIGVRIGHGEDAGAAKSALSSAALFDLDTGARLLTVPRRAGSLALIPRPALLAALEDAVPDSVRRVHEAVTDPAALDADLVVGADGVRSRVRGLVHPPAAERRQTPWLALRGIHPEPPDMGSLGEYWGPARLAGIAPLGAGTYWFTTHRSTLGPEPLDVREALAEARQRFADASLPVQETLAAAGPHTLATRLWLTPPLPRYARGRYVVVGDAAHATTPNLGRGAVDAILDAASLADTLNRGTGLRAWQLRRLPATQAARTLAPLVMRLALSESAAGPRNRVLRAAGRL</sequence>
<evidence type="ECO:0000259" key="3">
    <source>
        <dbReference type="Pfam" id="PF01494"/>
    </source>
</evidence>
<dbReference type="EMBL" id="CP044427">
    <property type="protein sequence ID" value="QFG70326.1"/>
    <property type="molecule type" value="Genomic_DNA"/>
</dbReference>
<dbReference type="RefSeq" id="WP_158062818.1">
    <property type="nucleotide sequence ID" value="NZ_CP044427.1"/>
</dbReference>
<evidence type="ECO:0000256" key="1">
    <source>
        <dbReference type="ARBA" id="ARBA00023002"/>
    </source>
</evidence>
<dbReference type="InterPro" id="IPR002938">
    <property type="entry name" value="FAD-bd"/>
</dbReference>
<name>A0A5J6VAJ2_9MICO</name>
<dbReference type="GO" id="GO:0071949">
    <property type="term" value="F:FAD binding"/>
    <property type="evidence" value="ECO:0007669"/>
    <property type="project" value="InterPro"/>
</dbReference>
<dbReference type="InterPro" id="IPR050493">
    <property type="entry name" value="FAD-dep_Monooxygenase_BioMet"/>
</dbReference>
<keyword evidence="1" id="KW-0560">Oxidoreductase</keyword>
<organism evidence="4 5">
    <name type="scientific">Ornithinimicrobium pratense</name>
    <dbReference type="NCBI Taxonomy" id="2593973"/>
    <lineage>
        <taxon>Bacteria</taxon>
        <taxon>Bacillati</taxon>
        <taxon>Actinomycetota</taxon>
        <taxon>Actinomycetes</taxon>
        <taxon>Micrococcales</taxon>
        <taxon>Ornithinimicrobiaceae</taxon>
        <taxon>Ornithinimicrobium</taxon>
    </lineage>
</organism>
<dbReference type="KEGG" id="serw:FY030_12505"/>
<dbReference type="Proteomes" id="UP000326546">
    <property type="component" value="Chromosome"/>
</dbReference>
<dbReference type="OrthoDB" id="9782160at2"/>
<keyword evidence="5" id="KW-1185">Reference proteome</keyword>
<feature type="domain" description="FAD-binding" evidence="3">
    <location>
        <begin position="130"/>
        <end position="297"/>
    </location>
</feature>
<dbReference type="SUPFAM" id="SSF51905">
    <property type="entry name" value="FAD/NAD(P)-binding domain"/>
    <property type="match status" value="1"/>
</dbReference>
<evidence type="ECO:0000256" key="2">
    <source>
        <dbReference type="ARBA" id="ARBA00023033"/>
    </source>
</evidence>
<proteinExistence type="predicted"/>
<dbReference type="Pfam" id="PF13450">
    <property type="entry name" value="NAD_binding_8"/>
    <property type="match status" value="1"/>
</dbReference>
<dbReference type="PANTHER" id="PTHR13789:SF309">
    <property type="entry name" value="PUTATIVE (AFU_ORTHOLOGUE AFUA_6G14510)-RELATED"/>
    <property type="match status" value="1"/>
</dbReference>
<dbReference type="PANTHER" id="PTHR13789">
    <property type="entry name" value="MONOOXYGENASE"/>
    <property type="match status" value="1"/>
</dbReference>
<keyword evidence="2" id="KW-0503">Monooxygenase</keyword>
<dbReference type="InterPro" id="IPR036188">
    <property type="entry name" value="FAD/NAD-bd_sf"/>
</dbReference>
<dbReference type="PRINTS" id="PR00420">
    <property type="entry name" value="RNGMNOXGNASE"/>
</dbReference>
<dbReference type="Gene3D" id="3.50.50.60">
    <property type="entry name" value="FAD/NAD(P)-binding domain"/>
    <property type="match status" value="1"/>
</dbReference>
<evidence type="ECO:0000313" key="5">
    <source>
        <dbReference type="Proteomes" id="UP000326546"/>
    </source>
</evidence>
<dbReference type="Pfam" id="PF01494">
    <property type="entry name" value="FAD_binding_3"/>
    <property type="match status" value="1"/>
</dbReference>
<gene>
    <name evidence="4" type="ORF">FY030_12505</name>
</gene>